<gene>
    <name evidence="1" type="ORF">METZ01_LOCUS407112</name>
</gene>
<evidence type="ECO:0000313" key="1">
    <source>
        <dbReference type="EMBL" id="SVD54258.1"/>
    </source>
</evidence>
<name>A0A382W817_9ZZZZ</name>
<dbReference type="AlphaFoldDB" id="A0A382W817"/>
<organism evidence="1">
    <name type="scientific">marine metagenome</name>
    <dbReference type="NCBI Taxonomy" id="408172"/>
    <lineage>
        <taxon>unclassified sequences</taxon>
        <taxon>metagenomes</taxon>
        <taxon>ecological metagenomes</taxon>
    </lineage>
</organism>
<feature type="non-terminal residue" evidence="1">
    <location>
        <position position="66"/>
    </location>
</feature>
<proteinExistence type="predicted"/>
<sequence>MAEQLNVSDITIDKLLIHAASGAYDLIPHLTELNIYENIFSNHLTGNITLVDGYNIPQKLPIIGEE</sequence>
<dbReference type="EMBL" id="UINC01157333">
    <property type="protein sequence ID" value="SVD54258.1"/>
    <property type="molecule type" value="Genomic_DNA"/>
</dbReference>
<reference evidence="1" key="1">
    <citation type="submission" date="2018-05" db="EMBL/GenBank/DDBJ databases">
        <authorList>
            <person name="Lanie J.A."/>
            <person name="Ng W.-L."/>
            <person name="Kazmierczak K.M."/>
            <person name="Andrzejewski T.M."/>
            <person name="Davidsen T.M."/>
            <person name="Wayne K.J."/>
            <person name="Tettelin H."/>
            <person name="Glass J.I."/>
            <person name="Rusch D."/>
            <person name="Podicherti R."/>
            <person name="Tsui H.-C.T."/>
            <person name="Winkler M.E."/>
        </authorList>
    </citation>
    <scope>NUCLEOTIDE SEQUENCE</scope>
</reference>
<accession>A0A382W817</accession>
<protein>
    <submittedName>
        <fullName evidence="1">Uncharacterized protein</fullName>
    </submittedName>
</protein>